<dbReference type="HAMAP" id="MF_02217">
    <property type="entry name" value="TrmR_methyltr"/>
    <property type="match status" value="1"/>
</dbReference>
<keyword evidence="1 4" id="KW-0489">Methyltransferase</keyword>
<comment type="subunit">
    <text evidence="4">Homodimer.</text>
</comment>
<comment type="similarity">
    <text evidence="4">Belongs to the class I-like SAM-binding methyltransferase superfamily. Cation-dependent O-methyltransferase family.</text>
</comment>
<dbReference type="RefSeq" id="WP_154429786.1">
    <property type="nucleotide sequence ID" value="NZ_VUNI01000010.1"/>
</dbReference>
<dbReference type="Proteomes" id="UP000474024">
    <property type="component" value="Unassembled WGS sequence"/>
</dbReference>
<keyword evidence="6" id="KW-1185">Reference proteome</keyword>
<dbReference type="GO" id="GO:0000287">
    <property type="term" value="F:magnesium ion binding"/>
    <property type="evidence" value="ECO:0007669"/>
    <property type="project" value="UniProtKB-UniRule"/>
</dbReference>
<dbReference type="GO" id="GO:0030488">
    <property type="term" value="P:tRNA methylation"/>
    <property type="evidence" value="ECO:0007669"/>
    <property type="project" value="UniProtKB-UniRule"/>
</dbReference>
<feature type="binding site" evidence="4">
    <location>
        <begin position="113"/>
        <end position="114"/>
    </location>
    <ligand>
        <name>S-adenosyl-L-methionine</name>
        <dbReference type="ChEBI" id="CHEBI:59789"/>
    </ligand>
</feature>
<accession>A0A6L5YRA2</accession>
<evidence type="ECO:0000313" key="6">
    <source>
        <dbReference type="Proteomes" id="UP000474024"/>
    </source>
</evidence>
<sequence length="223" mass="25518">MVVDERLVTYINSLDQGNTEILDIIEREALDSYVPIIRKEMQSFLKLLLAMQKPKRILEVGTAVGFSAILMAEYDPEACEITTIENYEKRIPIAKENFKRAGKEDQITLIEGDATEVLKQLSEPYDMIFMDAAKGQYIHFMPDILRLLKTGGVLVSDNVLQDGDIIESHFAVTRRNRTIYKRMREYLYELTHRDDLVTAVLPIGDGITVSTKIKEQMSERGIE</sequence>
<comment type="caution">
    <text evidence="5">The sequence shown here is derived from an EMBL/GenBank/DDBJ whole genome shotgun (WGS) entry which is preliminary data.</text>
</comment>
<dbReference type="InterPro" id="IPR002935">
    <property type="entry name" value="SAM_O-MeTrfase"/>
</dbReference>
<evidence type="ECO:0000256" key="4">
    <source>
        <dbReference type="HAMAP-Rule" id="MF_02217"/>
    </source>
</evidence>
<protein>
    <recommendedName>
        <fullName evidence="4">tRNA 5-hydroxyuridine methyltransferase</fullName>
        <ecNumber evidence="4">2.1.1.-</ecNumber>
    </recommendedName>
    <alternativeName>
        <fullName evidence="4">ho5U methyltransferase</fullName>
    </alternativeName>
</protein>
<evidence type="ECO:0000256" key="3">
    <source>
        <dbReference type="ARBA" id="ARBA00022691"/>
    </source>
</evidence>
<feature type="binding site" evidence="4">
    <location>
        <position position="131"/>
    </location>
    <ligand>
        <name>Mg(2+)</name>
        <dbReference type="ChEBI" id="CHEBI:18420"/>
    </ligand>
</feature>
<keyword evidence="2 4" id="KW-0808">Transferase</keyword>
<dbReference type="InterPro" id="IPR043675">
    <property type="entry name" value="TrmR_methyltr"/>
</dbReference>
<dbReference type="InterPro" id="IPR050362">
    <property type="entry name" value="Cation-dep_OMT"/>
</dbReference>
<keyword evidence="4" id="KW-0460">Magnesium</keyword>
<dbReference type="AlphaFoldDB" id="A0A6L5YRA2"/>
<proteinExistence type="inferred from homology"/>
<dbReference type="EMBL" id="VUNI01000010">
    <property type="protein sequence ID" value="MST74818.1"/>
    <property type="molecule type" value="Genomic_DNA"/>
</dbReference>
<dbReference type="PANTHER" id="PTHR10509:SF14">
    <property type="entry name" value="CAFFEOYL-COA O-METHYLTRANSFERASE 3-RELATED"/>
    <property type="match status" value="1"/>
</dbReference>
<evidence type="ECO:0000256" key="1">
    <source>
        <dbReference type="ARBA" id="ARBA00022603"/>
    </source>
</evidence>
<comment type="function">
    <text evidence="4">Catalyzes the methylation of 5-hydroxyuridine (ho5U) to form 5-methoxyuridine (mo5U) at position 34 in tRNAs.</text>
</comment>
<gene>
    <name evidence="4" type="primary">trmR</name>
    <name evidence="5" type="ORF">FYJ75_07200</name>
</gene>
<reference evidence="5 6" key="1">
    <citation type="submission" date="2019-08" db="EMBL/GenBank/DDBJ databases">
        <title>In-depth cultivation of the pig gut microbiome towards novel bacterial diversity and tailored functional studies.</title>
        <authorList>
            <person name="Wylensek D."/>
            <person name="Hitch T.C.A."/>
            <person name="Clavel T."/>
        </authorList>
    </citation>
    <scope>NUCLEOTIDE SEQUENCE [LARGE SCALE GENOMIC DNA]</scope>
    <source>
        <strain evidence="5 6">MUC/MUC-530-WT-4D</strain>
    </source>
</reference>
<dbReference type="GO" id="GO:0008757">
    <property type="term" value="F:S-adenosylmethionine-dependent methyltransferase activity"/>
    <property type="evidence" value="ECO:0007669"/>
    <property type="project" value="TreeGrafter"/>
</dbReference>
<feature type="binding site" evidence="4">
    <location>
        <position position="157"/>
    </location>
    <ligand>
        <name>Mg(2+)</name>
        <dbReference type="ChEBI" id="CHEBI:18420"/>
    </ligand>
</feature>
<feature type="binding site" evidence="4">
    <location>
        <position position="85"/>
    </location>
    <ligand>
        <name>S-adenosyl-L-methionine</name>
        <dbReference type="ChEBI" id="CHEBI:59789"/>
    </ligand>
</feature>
<keyword evidence="4" id="KW-0819">tRNA processing</keyword>
<keyword evidence="4" id="KW-0479">Metal-binding</keyword>
<dbReference type="PANTHER" id="PTHR10509">
    <property type="entry name" value="O-METHYLTRANSFERASE-RELATED"/>
    <property type="match status" value="1"/>
</dbReference>
<comment type="catalytic activity">
    <reaction evidence="4">
        <text>5-hydroxyuridine(34) in tRNA + S-adenosyl-L-methionine = 5-methoxyuridine(34) in tRNA + S-adenosyl-L-homocysteine + H(+)</text>
        <dbReference type="Rhea" id="RHEA:60524"/>
        <dbReference type="Rhea" id="RHEA-COMP:13381"/>
        <dbReference type="Rhea" id="RHEA-COMP:15591"/>
        <dbReference type="ChEBI" id="CHEBI:15378"/>
        <dbReference type="ChEBI" id="CHEBI:57856"/>
        <dbReference type="ChEBI" id="CHEBI:59789"/>
        <dbReference type="ChEBI" id="CHEBI:136877"/>
        <dbReference type="ChEBI" id="CHEBI:143860"/>
    </reaction>
</comment>
<dbReference type="EC" id="2.1.1.-" evidence="4"/>
<dbReference type="InterPro" id="IPR029063">
    <property type="entry name" value="SAM-dependent_MTases_sf"/>
</dbReference>
<evidence type="ECO:0000256" key="2">
    <source>
        <dbReference type="ARBA" id="ARBA00022679"/>
    </source>
</evidence>
<feature type="binding site" evidence="4">
    <location>
        <position position="131"/>
    </location>
    <ligand>
        <name>S-adenosyl-L-methionine</name>
        <dbReference type="ChEBI" id="CHEBI:59789"/>
    </ligand>
</feature>
<dbReference type="Gene3D" id="3.40.50.150">
    <property type="entry name" value="Vaccinia Virus protein VP39"/>
    <property type="match status" value="1"/>
</dbReference>
<dbReference type="GO" id="GO:0008171">
    <property type="term" value="F:O-methyltransferase activity"/>
    <property type="evidence" value="ECO:0007669"/>
    <property type="project" value="InterPro"/>
</dbReference>
<dbReference type="PROSITE" id="PS51682">
    <property type="entry name" value="SAM_OMT_I"/>
    <property type="match status" value="1"/>
</dbReference>
<feature type="binding site" evidence="4">
    <location>
        <position position="67"/>
    </location>
    <ligand>
        <name>S-adenosyl-L-methionine</name>
        <dbReference type="ChEBI" id="CHEBI:59789"/>
    </ligand>
</feature>
<evidence type="ECO:0000313" key="5">
    <source>
        <dbReference type="EMBL" id="MST74818.1"/>
    </source>
</evidence>
<dbReference type="CDD" id="cd02440">
    <property type="entry name" value="AdoMet_MTases"/>
    <property type="match status" value="1"/>
</dbReference>
<feature type="binding site" evidence="4">
    <location>
        <position position="37"/>
    </location>
    <ligand>
        <name>S-adenosyl-L-methionine</name>
        <dbReference type="ChEBI" id="CHEBI:59789"/>
    </ligand>
</feature>
<organism evidence="5 6">
    <name type="scientific">Roseburia porci</name>
    <dbReference type="NCBI Taxonomy" id="2605790"/>
    <lineage>
        <taxon>Bacteria</taxon>
        <taxon>Bacillati</taxon>
        <taxon>Bacillota</taxon>
        <taxon>Clostridia</taxon>
        <taxon>Lachnospirales</taxon>
        <taxon>Lachnospiraceae</taxon>
        <taxon>Roseburia</taxon>
    </lineage>
</organism>
<name>A0A6L5YRA2_9FIRM</name>
<dbReference type="SUPFAM" id="SSF53335">
    <property type="entry name" value="S-adenosyl-L-methionine-dependent methyltransferases"/>
    <property type="match status" value="1"/>
</dbReference>
<dbReference type="GO" id="GO:0016300">
    <property type="term" value="F:tRNA (uridine) methyltransferase activity"/>
    <property type="evidence" value="ECO:0007669"/>
    <property type="project" value="UniProtKB-UniRule"/>
</dbReference>
<dbReference type="Pfam" id="PF01596">
    <property type="entry name" value="Methyltransf_3"/>
    <property type="match status" value="1"/>
</dbReference>
<keyword evidence="3 4" id="KW-0949">S-adenosyl-L-methionine</keyword>
<feature type="binding site" evidence="4">
    <location>
        <position position="158"/>
    </location>
    <ligand>
        <name>Mg(2+)</name>
        <dbReference type="ChEBI" id="CHEBI:18420"/>
    </ligand>
</feature>